<feature type="domain" description="PRMT5 oligomerisation" evidence="16">
    <location>
        <begin position="450"/>
        <end position="615"/>
    </location>
</feature>
<dbReference type="Gene3D" id="3.40.50.150">
    <property type="entry name" value="Vaccinia Virus protein VP39"/>
    <property type="match status" value="1"/>
</dbReference>
<evidence type="ECO:0000256" key="8">
    <source>
        <dbReference type="ARBA" id="ARBA00023163"/>
    </source>
</evidence>
<keyword evidence="5 10" id="KW-0949">S-adenosyl-L-methionine</keyword>
<dbReference type="SUPFAM" id="SSF53335">
    <property type="entry name" value="S-adenosyl-L-methionine-dependent methyltransferases"/>
    <property type="match status" value="1"/>
</dbReference>
<proteinExistence type="inferred from homology"/>
<dbReference type="InterPro" id="IPR007857">
    <property type="entry name" value="Arg_MeTrfase_PRMT5"/>
</dbReference>
<feature type="domain" description="PRMT5 arginine-N-methyltransferase" evidence="14">
    <location>
        <begin position="279"/>
        <end position="446"/>
    </location>
</feature>
<evidence type="ECO:0000256" key="9">
    <source>
        <dbReference type="ARBA" id="ARBA00048612"/>
    </source>
</evidence>
<dbReference type="Pfam" id="PF17286">
    <property type="entry name" value="PRMT5_C"/>
    <property type="match status" value="1"/>
</dbReference>
<feature type="site" description="Critical for specifying symmetric addition of methyl groups" evidence="13">
    <location>
        <position position="309"/>
    </location>
</feature>
<feature type="domain" description="PRMT5 TIM barrel" evidence="15">
    <location>
        <begin position="33"/>
        <end position="271"/>
    </location>
</feature>
<gene>
    <name evidence="17" type="ORF">Baya_10427</name>
</gene>
<dbReference type="GO" id="GO:0032259">
    <property type="term" value="P:methylation"/>
    <property type="evidence" value="ECO:0007669"/>
    <property type="project" value="UniProtKB-KW"/>
</dbReference>
<evidence type="ECO:0000256" key="11">
    <source>
        <dbReference type="PIRSR" id="PIRSR015894-1"/>
    </source>
</evidence>
<evidence type="ECO:0000313" key="17">
    <source>
        <dbReference type="EMBL" id="TSO57289.1"/>
    </source>
</evidence>
<dbReference type="OrthoDB" id="1368803at2759"/>
<comment type="function">
    <text evidence="10">Arginine methyltransferase that can both catalyze the formation of omega-N monomethylarginine (MMA) and symmetrical dimethylarginine (sDMA).</text>
</comment>
<dbReference type="FunFam" id="3.20.20.150:FF:000008">
    <property type="entry name" value="Protein arginine N-methyltransferase 5"/>
    <property type="match status" value="1"/>
</dbReference>
<evidence type="ECO:0000259" key="14">
    <source>
        <dbReference type="Pfam" id="PF05185"/>
    </source>
</evidence>
<feature type="binding site" evidence="12">
    <location>
        <position position="374"/>
    </location>
    <ligand>
        <name>S-adenosyl-L-methionine</name>
        <dbReference type="ChEBI" id="CHEBI:59789"/>
    </ligand>
</feature>
<evidence type="ECO:0000256" key="7">
    <source>
        <dbReference type="ARBA" id="ARBA00023015"/>
    </source>
</evidence>
<name>A0A556UFQ3_BAGYA</name>
<dbReference type="GO" id="GO:0005829">
    <property type="term" value="C:cytosol"/>
    <property type="evidence" value="ECO:0007669"/>
    <property type="project" value="UniProtKB-UniRule"/>
</dbReference>
<keyword evidence="4 10" id="KW-0808">Transferase</keyword>
<evidence type="ECO:0000256" key="12">
    <source>
        <dbReference type="PIRSR" id="PIRSR015894-2"/>
    </source>
</evidence>
<dbReference type="PIRSF" id="PIRSF015894">
    <property type="entry name" value="Skb1_MeTrfase"/>
    <property type="match status" value="1"/>
</dbReference>
<dbReference type="Gene3D" id="3.20.20.150">
    <property type="entry name" value="Divalent-metal-dependent TIM barrel enzymes"/>
    <property type="match status" value="1"/>
</dbReference>
<feature type="binding site" evidence="12">
    <location>
        <begin position="315"/>
        <end position="316"/>
    </location>
    <ligand>
        <name>S-adenosyl-L-methionine</name>
        <dbReference type="ChEBI" id="CHEBI:59789"/>
    </ligand>
</feature>
<comment type="catalytic activity">
    <reaction evidence="9 10">
        <text>L-arginyl-[protein] + 2 S-adenosyl-L-methionine = N(omega),N(omega)'-dimethyl-L-arginyl-[protein] + 2 S-adenosyl-L-homocysteine + 2 H(+)</text>
        <dbReference type="Rhea" id="RHEA:48108"/>
        <dbReference type="Rhea" id="RHEA-COMP:10532"/>
        <dbReference type="Rhea" id="RHEA-COMP:11992"/>
        <dbReference type="ChEBI" id="CHEBI:15378"/>
        <dbReference type="ChEBI" id="CHEBI:29965"/>
        <dbReference type="ChEBI" id="CHEBI:57856"/>
        <dbReference type="ChEBI" id="CHEBI:59789"/>
        <dbReference type="ChEBI" id="CHEBI:88221"/>
        <dbReference type="EC" id="2.1.1.320"/>
    </reaction>
</comment>
<dbReference type="GO" id="GO:0005634">
    <property type="term" value="C:nucleus"/>
    <property type="evidence" value="ECO:0007669"/>
    <property type="project" value="UniProtKB-SubCell"/>
</dbReference>
<evidence type="ECO:0000256" key="5">
    <source>
        <dbReference type="ARBA" id="ARBA00022691"/>
    </source>
</evidence>
<dbReference type="Pfam" id="PF17285">
    <property type="entry name" value="PRMT5_TIM"/>
    <property type="match status" value="1"/>
</dbReference>
<dbReference type="GO" id="GO:0044020">
    <property type="term" value="F:histone H4R3 methyltransferase activity"/>
    <property type="evidence" value="ECO:0007669"/>
    <property type="project" value="UniProtKB-ARBA"/>
</dbReference>
<evidence type="ECO:0000256" key="2">
    <source>
        <dbReference type="ARBA" id="ARBA00018777"/>
    </source>
</evidence>
<dbReference type="GO" id="GO:0006355">
    <property type="term" value="P:regulation of DNA-templated transcription"/>
    <property type="evidence" value="ECO:0007669"/>
    <property type="project" value="TreeGrafter"/>
</dbReference>
<feature type="active site" description="Proton donor/acceptor" evidence="11">
    <location>
        <position position="426"/>
    </location>
</feature>
<dbReference type="AlphaFoldDB" id="A0A556UFQ3"/>
<dbReference type="GO" id="GO:0035243">
    <property type="term" value="F:protein-arginine omega-N symmetric methyltransferase activity"/>
    <property type="evidence" value="ECO:0007669"/>
    <property type="project" value="UniProtKB-EC"/>
</dbReference>
<dbReference type="Proteomes" id="UP000319801">
    <property type="component" value="Unassembled WGS sequence"/>
</dbReference>
<comment type="caution">
    <text evidence="17">The sequence shown here is derived from an EMBL/GenBank/DDBJ whole genome shotgun (WGS) entry which is preliminary data.</text>
</comment>
<dbReference type="InterPro" id="IPR035075">
    <property type="entry name" value="PRMT5"/>
</dbReference>
<evidence type="ECO:0000256" key="13">
    <source>
        <dbReference type="PIRSR" id="PIRSR015894-3"/>
    </source>
</evidence>
<keyword evidence="18" id="KW-1185">Reference proteome</keyword>
<dbReference type="InterPro" id="IPR029063">
    <property type="entry name" value="SAM-dependent_MTases_sf"/>
</dbReference>
<dbReference type="FunFam" id="3.40.50.150:FF:000029">
    <property type="entry name" value="Protein arginine N-methyltransferase 5"/>
    <property type="match status" value="1"/>
</dbReference>
<keyword evidence="10" id="KW-0539">Nucleus</keyword>
<evidence type="ECO:0000313" key="18">
    <source>
        <dbReference type="Proteomes" id="UP000319801"/>
    </source>
</evidence>
<evidence type="ECO:0000256" key="4">
    <source>
        <dbReference type="ARBA" id="ARBA00022679"/>
    </source>
</evidence>
<dbReference type="PANTHER" id="PTHR10738:SF0">
    <property type="entry name" value="PROTEIN ARGININE N-METHYLTRANSFERASE 5"/>
    <property type="match status" value="1"/>
</dbReference>
<comment type="similarity">
    <text evidence="10">Belongs to the class I-like SAM-binding methyltransferase superfamily.</text>
</comment>
<evidence type="ECO:0000256" key="6">
    <source>
        <dbReference type="ARBA" id="ARBA00022853"/>
    </source>
</evidence>
<evidence type="ECO:0000256" key="1">
    <source>
        <dbReference type="ARBA" id="ARBA00011935"/>
    </source>
</evidence>
<dbReference type="InterPro" id="IPR035248">
    <property type="entry name" value="PRMT5_C"/>
</dbReference>
<keyword evidence="7" id="KW-0805">Transcription regulation</keyword>
<dbReference type="CDD" id="cd02440">
    <property type="entry name" value="AdoMet_MTases"/>
    <property type="match status" value="1"/>
</dbReference>
<reference evidence="17 18" key="1">
    <citation type="journal article" date="2019" name="Genome Biol. Evol.">
        <title>Whole-Genome Sequencing of the Giant Devil Catfish, Bagarius yarrelli.</title>
        <authorList>
            <person name="Jiang W."/>
            <person name="Lv Y."/>
            <person name="Cheng L."/>
            <person name="Yang K."/>
            <person name="Chao B."/>
            <person name="Wang X."/>
            <person name="Li Y."/>
            <person name="Pan X."/>
            <person name="You X."/>
            <person name="Zhang Y."/>
            <person name="Yang J."/>
            <person name="Li J."/>
            <person name="Zhang X."/>
            <person name="Liu S."/>
            <person name="Sun C."/>
            <person name="Yang J."/>
            <person name="Shi Q."/>
        </authorList>
    </citation>
    <scope>NUCLEOTIDE SEQUENCE [LARGE SCALE GENOMIC DNA]</scope>
    <source>
        <strain evidence="17">JWS20170419001</strain>
        <tissue evidence="17">Muscle</tissue>
    </source>
</reference>
<keyword evidence="8" id="KW-0804">Transcription</keyword>
<dbReference type="InterPro" id="IPR035247">
    <property type="entry name" value="PRMT5_TIM"/>
</dbReference>
<sequence>MASASTGSRVSCGRDLSCVPEVADTLAAVAKLGFDFLCMPLFHPRFRREYELDPAKSRPGAQTRSDLLLCGRDADSELTAERRNSEAALVQELNFCAYLGLPAFMIPLKGAQCANLARVLLNHLHTGHHSSMFWIRVPLLAPEDTREDLIENEPCKQIDDADNEEKTWSWWHSFRTLCDYNKRICLAIEIGEDVPSDTLIDKWLGEPIKAAILPTSIFLTNKKGFPVLSKAHQRIIFRLFKLEAQFIFTGTSRHSEKDFRTYLQYLEYLNQNRPAPNAYELFAKGYEDYLQSPLQPLMDNLESQTYEVFEKDPIKYSQYQQAVYKCLLDRVPEEQKETNVQVLMVLGAGRGPLVNASLRAAKQADRKLRVYAVEKNPNAVVTLENWKFEEWGDQVTVVSCDMREWTSPEKADIIVSELLGSFGDNELSPECLDGAQHFLKDDGVSIPCAYTSFLAPLSSSKLYNEVRGCRERDKDPECHFETPYVVRLHNFHQLADPQPCFTFVHPTTDMNNNRYQCLRFNVSCNSVLHGFAGYFETTLYKDVMLSIRPETHSPGMFSWFPILFPLKQPISLSSGDDVSVKFWRCNNGKKVWYEWAVTEPICSAIHNPAGRSYTIGL</sequence>
<evidence type="ECO:0000259" key="16">
    <source>
        <dbReference type="Pfam" id="PF17286"/>
    </source>
</evidence>
<comment type="subcellular location">
    <subcellularLocation>
        <location evidence="10">Cytoplasm</location>
    </subcellularLocation>
    <subcellularLocation>
        <location evidence="10">Nucleus</location>
    </subcellularLocation>
</comment>
<dbReference type="PANTHER" id="PTHR10738">
    <property type="entry name" value="PROTEIN ARGININE N-METHYLTRANSFERASE 5"/>
    <property type="match status" value="1"/>
</dbReference>
<dbReference type="EC" id="2.1.1.320" evidence="1 10"/>
<feature type="binding site" evidence="12">
    <location>
        <begin position="401"/>
        <end position="402"/>
    </location>
    <ligand>
        <name>S-adenosyl-L-methionine</name>
        <dbReference type="ChEBI" id="CHEBI:59789"/>
    </ligand>
</feature>
<dbReference type="EMBL" id="VCAZ01000068">
    <property type="protein sequence ID" value="TSO57289.1"/>
    <property type="molecule type" value="Genomic_DNA"/>
</dbReference>
<feature type="active site" description="Proton donor/acceptor" evidence="11">
    <location>
        <position position="417"/>
    </location>
</feature>
<evidence type="ECO:0000256" key="10">
    <source>
        <dbReference type="PIRNR" id="PIRNR015894"/>
    </source>
</evidence>
<dbReference type="Pfam" id="PF05185">
    <property type="entry name" value="PRMT5"/>
    <property type="match status" value="1"/>
</dbReference>
<dbReference type="PROSITE" id="PS51678">
    <property type="entry name" value="SAM_MT_PRMT"/>
    <property type="match status" value="1"/>
</dbReference>
<protein>
    <recommendedName>
        <fullName evidence="2 10">Protein arginine N-methyltransferase 5</fullName>
        <ecNumber evidence="1 10">2.1.1.320</ecNumber>
    </recommendedName>
</protein>
<dbReference type="FunFam" id="2.70.160.11:FF:000003">
    <property type="entry name" value="Protein arginine N-methyltransferase 5"/>
    <property type="match status" value="1"/>
</dbReference>
<accession>A0A556UFQ3</accession>
<keyword evidence="6" id="KW-0156">Chromatin regulator</keyword>
<keyword evidence="3 10" id="KW-0489">Methyltransferase</keyword>
<dbReference type="InterPro" id="IPR025799">
    <property type="entry name" value="Arg_MeTrfase"/>
</dbReference>
<evidence type="ECO:0000256" key="3">
    <source>
        <dbReference type="ARBA" id="ARBA00022603"/>
    </source>
</evidence>
<organism evidence="17 18">
    <name type="scientific">Bagarius yarrelli</name>
    <name type="common">Goonch</name>
    <name type="synonym">Bagrus yarrelli</name>
    <dbReference type="NCBI Taxonomy" id="175774"/>
    <lineage>
        <taxon>Eukaryota</taxon>
        <taxon>Metazoa</taxon>
        <taxon>Chordata</taxon>
        <taxon>Craniata</taxon>
        <taxon>Vertebrata</taxon>
        <taxon>Euteleostomi</taxon>
        <taxon>Actinopterygii</taxon>
        <taxon>Neopterygii</taxon>
        <taxon>Teleostei</taxon>
        <taxon>Ostariophysi</taxon>
        <taxon>Siluriformes</taxon>
        <taxon>Sisoridae</taxon>
        <taxon>Sisorinae</taxon>
        <taxon>Bagarius</taxon>
    </lineage>
</organism>
<keyword evidence="10" id="KW-0963">Cytoplasm</keyword>
<evidence type="ECO:0000259" key="15">
    <source>
        <dbReference type="Pfam" id="PF17285"/>
    </source>
</evidence>
<feature type="binding site" evidence="12">
    <location>
        <position position="306"/>
    </location>
    <ligand>
        <name>S-adenosyl-L-methionine</name>
        <dbReference type="ChEBI" id="CHEBI:59789"/>
    </ligand>
</feature>
<dbReference type="Gene3D" id="2.70.160.11">
    <property type="entry name" value="Hnrnp arginine n-methyltransferase1"/>
    <property type="match status" value="1"/>
</dbReference>